<gene>
    <name evidence="2" type="ORF">Sjap_007089</name>
</gene>
<dbReference type="PANTHER" id="PTHR15020">
    <property type="entry name" value="FLAVIN REDUCTASE-RELATED"/>
    <property type="match status" value="1"/>
</dbReference>
<reference evidence="2 3" key="1">
    <citation type="submission" date="2024-01" db="EMBL/GenBank/DDBJ databases">
        <title>Genome assemblies of Stephania.</title>
        <authorList>
            <person name="Yang L."/>
        </authorList>
    </citation>
    <scope>NUCLEOTIDE SEQUENCE [LARGE SCALE GENOMIC DNA]</scope>
    <source>
        <strain evidence="2">QJT</strain>
        <tissue evidence="2">Leaf</tissue>
    </source>
</reference>
<evidence type="ECO:0000313" key="2">
    <source>
        <dbReference type="EMBL" id="KAK9147186.1"/>
    </source>
</evidence>
<protein>
    <submittedName>
        <fullName evidence="2">Uncharacterized protein</fullName>
    </submittedName>
</protein>
<comment type="caution">
    <text evidence="2">The sequence shown here is derived from an EMBL/GenBank/DDBJ whole genome shotgun (WGS) entry which is preliminary data.</text>
</comment>
<proteinExistence type="predicted"/>
<dbReference type="Gene3D" id="3.40.50.720">
    <property type="entry name" value="NAD(P)-binding Rossmann-like Domain"/>
    <property type="match status" value="1"/>
</dbReference>
<keyword evidence="3" id="KW-1185">Reference proteome</keyword>
<organism evidence="2 3">
    <name type="scientific">Stephania japonica</name>
    <dbReference type="NCBI Taxonomy" id="461633"/>
    <lineage>
        <taxon>Eukaryota</taxon>
        <taxon>Viridiplantae</taxon>
        <taxon>Streptophyta</taxon>
        <taxon>Embryophyta</taxon>
        <taxon>Tracheophyta</taxon>
        <taxon>Spermatophyta</taxon>
        <taxon>Magnoliopsida</taxon>
        <taxon>Ranunculales</taxon>
        <taxon>Menispermaceae</taxon>
        <taxon>Menispermoideae</taxon>
        <taxon>Cissampelideae</taxon>
        <taxon>Stephania</taxon>
    </lineage>
</organism>
<evidence type="ECO:0000256" key="1">
    <source>
        <dbReference type="SAM" id="MobiDB-lite"/>
    </source>
</evidence>
<dbReference type="PANTHER" id="PTHR15020:SF47">
    <property type="entry name" value="NAD(P)-BINDING DOMAIN-CONTAINING PROTEIN"/>
    <property type="match status" value="1"/>
</dbReference>
<sequence length="415" mass="46192">MTTVISYRGGGGGSDDGKEEAGDKKFVSIILEDVNPIELGHRSRQIFNEVWRKFSGLGQISRTTHPSDDDTVLIGEALVRKADKEVLDMLPRSVQVVVGDVGDPSTLKSTVEGYNKIIYCATARSTITGDLLIVDHQGVYNEVRQGTYVQDVIAAKYDGGMDAKFEFTETGNVVFSGYVFTRGEYGLVLSVGGNGRSFILILEVGPLADTTKRKLYFTRMSTKVGFCRVRIPFSSFHPVNPDDPPIDPFLVHTLTIRFEPIRQVNAIALMFSQPDYAPPHCLHLQLGFPAQSMLKCFQSPVQSDLKCSQSHFPAQLTLLMFFANEIVRRRKWGDEYDDCEGSWSIGEREETVIGQETDFVLVSCAGLGIEPSRREQVIKAKKGRIFLDVQVLVTPLFVQVLYGYSFTCPLRCVTT</sequence>
<evidence type="ECO:0000313" key="3">
    <source>
        <dbReference type="Proteomes" id="UP001417504"/>
    </source>
</evidence>
<name>A0AAP0K758_9MAGN</name>
<feature type="region of interest" description="Disordered" evidence="1">
    <location>
        <begin position="1"/>
        <end position="20"/>
    </location>
</feature>
<dbReference type="AlphaFoldDB" id="A0AAP0K758"/>
<dbReference type="EMBL" id="JBBNAE010000002">
    <property type="protein sequence ID" value="KAK9147186.1"/>
    <property type="molecule type" value="Genomic_DNA"/>
</dbReference>
<accession>A0AAP0K758</accession>
<dbReference type="Proteomes" id="UP001417504">
    <property type="component" value="Unassembled WGS sequence"/>
</dbReference>